<dbReference type="EMBL" id="JAVRHK010000005">
    <property type="protein sequence ID" value="MDT0676802.1"/>
    <property type="molecule type" value="Genomic_DNA"/>
</dbReference>
<dbReference type="InterPro" id="IPR050834">
    <property type="entry name" value="Glycosyltransf_2"/>
</dbReference>
<keyword evidence="2" id="KW-0808">Transferase</keyword>
<dbReference type="SUPFAM" id="SSF53448">
    <property type="entry name" value="Nucleotide-diphospho-sugar transferases"/>
    <property type="match status" value="1"/>
</dbReference>
<proteinExistence type="predicted"/>
<evidence type="ECO:0000313" key="2">
    <source>
        <dbReference type="EMBL" id="MDT0676802.1"/>
    </source>
</evidence>
<dbReference type="PANTHER" id="PTHR43685">
    <property type="entry name" value="GLYCOSYLTRANSFERASE"/>
    <property type="match status" value="1"/>
</dbReference>
<reference evidence="2 3" key="1">
    <citation type="submission" date="2023-09" db="EMBL/GenBank/DDBJ databases">
        <authorList>
            <person name="Rey-Velasco X."/>
        </authorList>
    </citation>
    <scope>NUCLEOTIDE SEQUENCE [LARGE SCALE GENOMIC DNA]</scope>
    <source>
        <strain evidence="2 3">F117</strain>
    </source>
</reference>
<comment type="caution">
    <text evidence="2">The sequence shown here is derived from an EMBL/GenBank/DDBJ whole genome shotgun (WGS) entry which is preliminary data.</text>
</comment>
<dbReference type="Proteomes" id="UP001262582">
    <property type="component" value="Unassembled WGS sequence"/>
</dbReference>
<gene>
    <name evidence="2" type="ORF">RM539_09450</name>
</gene>
<dbReference type="InterPro" id="IPR001173">
    <property type="entry name" value="Glyco_trans_2-like"/>
</dbReference>
<name>A0ABU3D5J1_9FLAO</name>
<protein>
    <submittedName>
        <fullName evidence="2">Glycosyltransferase</fullName>
        <ecNumber evidence="2">2.4.-.-</ecNumber>
    </submittedName>
</protein>
<evidence type="ECO:0000259" key="1">
    <source>
        <dbReference type="Pfam" id="PF00535"/>
    </source>
</evidence>
<dbReference type="InterPro" id="IPR029044">
    <property type="entry name" value="Nucleotide-diphossugar_trans"/>
</dbReference>
<dbReference type="EC" id="2.4.-.-" evidence="2"/>
<accession>A0ABU3D5J1</accession>
<dbReference type="Pfam" id="PF00535">
    <property type="entry name" value="Glycos_transf_2"/>
    <property type="match status" value="1"/>
</dbReference>
<sequence>MTEVLVSIIIPCYNDGKYIEQALQSALDQKYPYKEIIVVDDGSDQKTKQVLEKLKPKMDIFLSQENRGVVAARNRAIDIAKGTYIMTLDADDYFDSSFLGKAVSVLDSNTEVGMVSCHANIIDQNKNKHIQIPNGEDFNKAIFRNNVYASLLFRKQCWKDVNGYDPNMAMGFEDWEFNISVSKAGWNIMVIPEALFYYRVKKKSRNYNAKKHQKELRSYVFYKHKDIGVQNYQETIAFFLNEIEDLRSIIKEYQHSRSYKLGFILLKPMRVIRKIFRI</sequence>
<dbReference type="Gene3D" id="3.90.550.10">
    <property type="entry name" value="Spore Coat Polysaccharide Biosynthesis Protein SpsA, Chain A"/>
    <property type="match status" value="1"/>
</dbReference>
<dbReference type="RefSeq" id="WP_311503142.1">
    <property type="nucleotide sequence ID" value="NZ_JAVRHK010000005.1"/>
</dbReference>
<keyword evidence="2" id="KW-0328">Glycosyltransferase</keyword>
<evidence type="ECO:0000313" key="3">
    <source>
        <dbReference type="Proteomes" id="UP001262582"/>
    </source>
</evidence>
<organism evidence="2 3">
    <name type="scientific">Autumnicola musiva</name>
    <dbReference type="NCBI Taxonomy" id="3075589"/>
    <lineage>
        <taxon>Bacteria</taxon>
        <taxon>Pseudomonadati</taxon>
        <taxon>Bacteroidota</taxon>
        <taxon>Flavobacteriia</taxon>
        <taxon>Flavobacteriales</taxon>
        <taxon>Flavobacteriaceae</taxon>
        <taxon>Autumnicola</taxon>
    </lineage>
</organism>
<feature type="domain" description="Glycosyltransferase 2-like" evidence="1">
    <location>
        <begin position="7"/>
        <end position="170"/>
    </location>
</feature>
<keyword evidence="3" id="KW-1185">Reference proteome</keyword>
<dbReference type="GO" id="GO:0016757">
    <property type="term" value="F:glycosyltransferase activity"/>
    <property type="evidence" value="ECO:0007669"/>
    <property type="project" value="UniProtKB-KW"/>
</dbReference>
<dbReference type="PANTHER" id="PTHR43685:SF2">
    <property type="entry name" value="GLYCOSYLTRANSFERASE 2-LIKE DOMAIN-CONTAINING PROTEIN"/>
    <property type="match status" value="1"/>
</dbReference>